<keyword evidence="7 9" id="KW-0472">Membrane</keyword>
<dbReference type="CDD" id="cd04590">
    <property type="entry name" value="CBS_pair_CorC_HlyC_assoc"/>
    <property type="match status" value="1"/>
</dbReference>
<evidence type="ECO:0000256" key="10">
    <source>
        <dbReference type="SAM" id="Phobius"/>
    </source>
</evidence>
<dbReference type="SUPFAM" id="SSF54631">
    <property type="entry name" value="CBS-domain pair"/>
    <property type="match status" value="1"/>
</dbReference>
<evidence type="ECO:0000256" key="3">
    <source>
        <dbReference type="ARBA" id="ARBA00022692"/>
    </source>
</evidence>
<feature type="domain" description="CNNM transmembrane" evidence="12">
    <location>
        <begin position="1"/>
        <end position="204"/>
    </location>
</feature>
<dbReference type="InterPro" id="IPR000644">
    <property type="entry name" value="CBS_dom"/>
</dbReference>
<evidence type="ECO:0000259" key="11">
    <source>
        <dbReference type="PROSITE" id="PS51371"/>
    </source>
</evidence>
<dbReference type="EMBL" id="DXHU01000001">
    <property type="protein sequence ID" value="HIV98164.1"/>
    <property type="molecule type" value="Genomic_DNA"/>
</dbReference>
<evidence type="ECO:0000256" key="9">
    <source>
        <dbReference type="PROSITE-ProRule" id="PRU01193"/>
    </source>
</evidence>
<dbReference type="InterPro" id="IPR046342">
    <property type="entry name" value="CBS_dom_sf"/>
</dbReference>
<dbReference type="GO" id="GO:0005886">
    <property type="term" value="C:plasma membrane"/>
    <property type="evidence" value="ECO:0007669"/>
    <property type="project" value="UniProtKB-SubCell"/>
</dbReference>
<keyword evidence="3 9" id="KW-0812">Transmembrane</keyword>
<dbReference type="FunFam" id="3.10.580.10:FF:000002">
    <property type="entry name" value="Magnesium/cobalt efflux protein CorC"/>
    <property type="match status" value="1"/>
</dbReference>
<feature type="transmembrane region" description="Helical" evidence="10">
    <location>
        <begin position="100"/>
        <end position="126"/>
    </location>
</feature>
<dbReference type="PROSITE" id="PS51846">
    <property type="entry name" value="CNNM"/>
    <property type="match status" value="1"/>
</dbReference>
<dbReference type="AlphaFoldDB" id="A0A9D1PRB8"/>
<dbReference type="PANTHER" id="PTHR43099:SF2">
    <property type="entry name" value="UPF0053 PROTEIN YRKA"/>
    <property type="match status" value="1"/>
</dbReference>
<evidence type="ECO:0000313" key="13">
    <source>
        <dbReference type="EMBL" id="HIV98164.1"/>
    </source>
</evidence>
<dbReference type="Pfam" id="PF01595">
    <property type="entry name" value="CNNM"/>
    <property type="match status" value="1"/>
</dbReference>
<dbReference type="InterPro" id="IPR016169">
    <property type="entry name" value="FAD-bd_PCMH_sub2"/>
</dbReference>
<dbReference type="Proteomes" id="UP000823936">
    <property type="component" value="Unassembled WGS sequence"/>
</dbReference>
<gene>
    <name evidence="13" type="ORF">IAB12_00045</name>
</gene>
<dbReference type="PROSITE" id="PS51371">
    <property type="entry name" value="CBS"/>
    <property type="match status" value="2"/>
</dbReference>
<keyword evidence="4" id="KW-0677">Repeat</keyword>
<dbReference type="InterPro" id="IPR005170">
    <property type="entry name" value="Transptr-assoc_dom"/>
</dbReference>
<evidence type="ECO:0000256" key="5">
    <source>
        <dbReference type="ARBA" id="ARBA00022989"/>
    </source>
</evidence>
<dbReference type="SUPFAM" id="SSF56176">
    <property type="entry name" value="FAD-binding/transporter-associated domain-like"/>
    <property type="match status" value="1"/>
</dbReference>
<feature type="domain" description="CBS" evidence="11">
    <location>
        <begin position="287"/>
        <end position="344"/>
    </location>
</feature>
<dbReference type="Pfam" id="PF00571">
    <property type="entry name" value="CBS"/>
    <property type="match status" value="2"/>
</dbReference>
<name>A0A9D1PRB8_9SPIO</name>
<dbReference type="Gene3D" id="3.30.465.10">
    <property type="match status" value="1"/>
</dbReference>
<dbReference type="InterPro" id="IPR036318">
    <property type="entry name" value="FAD-bd_PCMH-like_sf"/>
</dbReference>
<feature type="transmembrane region" description="Helical" evidence="10">
    <location>
        <begin position="59"/>
        <end position="80"/>
    </location>
</feature>
<feature type="transmembrane region" description="Helical" evidence="10">
    <location>
        <begin position="138"/>
        <end position="160"/>
    </location>
</feature>
<dbReference type="InterPro" id="IPR051676">
    <property type="entry name" value="UPF0053_domain"/>
</dbReference>
<accession>A0A9D1PRB8</accession>
<evidence type="ECO:0000313" key="14">
    <source>
        <dbReference type="Proteomes" id="UP000823936"/>
    </source>
</evidence>
<dbReference type="InterPro" id="IPR044751">
    <property type="entry name" value="Ion_transp-like_CBS"/>
</dbReference>
<comment type="caution">
    <text evidence="13">The sequence shown here is derived from an EMBL/GenBank/DDBJ whole genome shotgun (WGS) entry which is preliminary data.</text>
</comment>
<dbReference type="Pfam" id="PF03471">
    <property type="entry name" value="CorC_HlyC"/>
    <property type="match status" value="1"/>
</dbReference>
<feature type="domain" description="CBS" evidence="11">
    <location>
        <begin position="223"/>
        <end position="283"/>
    </location>
</feature>
<keyword evidence="2" id="KW-1003">Cell membrane</keyword>
<organism evidence="13 14">
    <name type="scientific">Candidatus Ornithospirochaeta avicola</name>
    <dbReference type="NCBI Taxonomy" id="2840896"/>
    <lineage>
        <taxon>Bacteria</taxon>
        <taxon>Pseudomonadati</taxon>
        <taxon>Spirochaetota</taxon>
        <taxon>Spirochaetia</taxon>
        <taxon>Spirochaetales</taxon>
        <taxon>Spirochaetaceae</taxon>
        <taxon>Spirochaetaceae incertae sedis</taxon>
        <taxon>Candidatus Ornithospirochaeta</taxon>
    </lineage>
</organism>
<evidence type="ECO:0000256" key="4">
    <source>
        <dbReference type="ARBA" id="ARBA00022737"/>
    </source>
</evidence>
<keyword evidence="5 9" id="KW-1133">Transmembrane helix</keyword>
<feature type="transmembrane region" description="Helical" evidence="10">
    <location>
        <begin position="12"/>
        <end position="31"/>
    </location>
</feature>
<protein>
    <submittedName>
        <fullName evidence="13">Hemolysin family protein</fullName>
    </submittedName>
</protein>
<evidence type="ECO:0000256" key="1">
    <source>
        <dbReference type="ARBA" id="ARBA00004651"/>
    </source>
</evidence>
<sequence>MVSLPRQILIQAILILLNAFFAATEIAVVSLNANKLRKQVEEGDKKAAKLLKMVENPSNFLSTIQIGITLAGFLGAALASDALAERLTAALQSIGVRIPYSALNTISVFIITLIISFFTLIFGELVPKRIAQKKSESVARFSVGVISAIATVMRPVIWFLSLCTNTVLRIIGIKPNADDEQVTEDDIHIMVDAAGDAGSIEEDEKEWIQNVFEFNDTAVSEVMVRTSDIVAVQEKMHNAEVLAIIKESGRSRFPVYGEDLNDIKGILNARDFLLNLNDDNMKKIKDMLRPAYFVPETIHADKLFSDMQKKKQHVAICIDEYGQTSGLITLEDLLEEIVGNIYDEFDEQEEEELIKVSDNLWKVSGSLSVEDLEEALDIDLPDEELDFDTVGGMIFSCLNEIPKDGSELDVSIFGLKIHVTKILDKRIVECYVSKETDENNLTEEKKSEKDVETEK</sequence>
<evidence type="ECO:0000256" key="6">
    <source>
        <dbReference type="ARBA" id="ARBA00023122"/>
    </source>
</evidence>
<dbReference type="PANTHER" id="PTHR43099">
    <property type="entry name" value="UPF0053 PROTEIN YRKA"/>
    <property type="match status" value="1"/>
</dbReference>
<keyword evidence="6 8" id="KW-0129">CBS domain</keyword>
<dbReference type="Gene3D" id="3.10.580.10">
    <property type="entry name" value="CBS-domain"/>
    <property type="match status" value="1"/>
</dbReference>
<dbReference type="SMART" id="SM01091">
    <property type="entry name" value="CorC_HlyC"/>
    <property type="match status" value="1"/>
</dbReference>
<evidence type="ECO:0000259" key="12">
    <source>
        <dbReference type="PROSITE" id="PS51846"/>
    </source>
</evidence>
<dbReference type="GO" id="GO:0050660">
    <property type="term" value="F:flavin adenine dinucleotide binding"/>
    <property type="evidence" value="ECO:0007669"/>
    <property type="project" value="InterPro"/>
</dbReference>
<reference evidence="13" key="1">
    <citation type="journal article" date="2021" name="PeerJ">
        <title>Extensive microbial diversity within the chicken gut microbiome revealed by metagenomics and culture.</title>
        <authorList>
            <person name="Gilroy R."/>
            <person name="Ravi A."/>
            <person name="Getino M."/>
            <person name="Pursley I."/>
            <person name="Horton D.L."/>
            <person name="Alikhan N.F."/>
            <person name="Baker D."/>
            <person name="Gharbi K."/>
            <person name="Hall N."/>
            <person name="Watson M."/>
            <person name="Adriaenssens E.M."/>
            <person name="Foster-Nyarko E."/>
            <person name="Jarju S."/>
            <person name="Secka A."/>
            <person name="Antonio M."/>
            <person name="Oren A."/>
            <person name="Chaudhuri R.R."/>
            <person name="La Ragione R."/>
            <person name="Hildebrand F."/>
            <person name="Pallen M.J."/>
        </authorList>
    </citation>
    <scope>NUCLEOTIDE SEQUENCE</scope>
    <source>
        <strain evidence="13">Gambia11-129</strain>
    </source>
</reference>
<proteinExistence type="predicted"/>
<reference evidence="13" key="2">
    <citation type="submission" date="2021-04" db="EMBL/GenBank/DDBJ databases">
        <authorList>
            <person name="Gilroy R."/>
        </authorList>
    </citation>
    <scope>NUCLEOTIDE SEQUENCE</scope>
    <source>
        <strain evidence="13">Gambia11-129</strain>
    </source>
</reference>
<comment type="subcellular location">
    <subcellularLocation>
        <location evidence="1">Cell membrane</location>
        <topology evidence="1">Multi-pass membrane protein</topology>
    </subcellularLocation>
</comment>
<evidence type="ECO:0000256" key="7">
    <source>
        <dbReference type="ARBA" id="ARBA00023136"/>
    </source>
</evidence>
<evidence type="ECO:0000256" key="2">
    <source>
        <dbReference type="ARBA" id="ARBA00022475"/>
    </source>
</evidence>
<evidence type="ECO:0000256" key="8">
    <source>
        <dbReference type="PROSITE-ProRule" id="PRU00703"/>
    </source>
</evidence>
<dbReference type="InterPro" id="IPR002550">
    <property type="entry name" value="CNNM"/>
</dbReference>